<dbReference type="STRING" id="667129.HMPREF0758_0891"/>
<comment type="similarity">
    <text evidence="1 3 4">Belongs to the GroES chaperonin family.</text>
</comment>
<evidence type="ECO:0000256" key="4">
    <source>
        <dbReference type="RuleBase" id="RU000535"/>
    </source>
</evidence>
<dbReference type="GO" id="GO:0005524">
    <property type="term" value="F:ATP binding"/>
    <property type="evidence" value="ECO:0007669"/>
    <property type="project" value="InterPro"/>
</dbReference>
<dbReference type="InterPro" id="IPR037124">
    <property type="entry name" value="Chaperonin_GroES_sf"/>
</dbReference>
<evidence type="ECO:0000313" key="7">
    <source>
        <dbReference type="Proteomes" id="UP000005723"/>
    </source>
</evidence>
<dbReference type="EMBL" id="ADBY01000017">
    <property type="protein sequence ID" value="EFE97600.1"/>
    <property type="molecule type" value="Genomic_DNA"/>
</dbReference>
<dbReference type="PANTHER" id="PTHR10772:SF58">
    <property type="entry name" value="CO-CHAPERONIN GROES"/>
    <property type="match status" value="1"/>
</dbReference>
<dbReference type="GO" id="GO:0051087">
    <property type="term" value="F:protein-folding chaperone binding"/>
    <property type="evidence" value="ECO:0007669"/>
    <property type="project" value="TreeGrafter"/>
</dbReference>
<organism evidence="6 7">
    <name type="scientific">Serratia odorifera DSM 4582</name>
    <dbReference type="NCBI Taxonomy" id="667129"/>
    <lineage>
        <taxon>Bacteria</taxon>
        <taxon>Pseudomonadati</taxon>
        <taxon>Pseudomonadota</taxon>
        <taxon>Gammaproteobacteria</taxon>
        <taxon>Enterobacterales</taxon>
        <taxon>Yersiniaceae</taxon>
        <taxon>Serratia</taxon>
    </lineage>
</organism>
<dbReference type="NCBIfam" id="NF001526">
    <property type="entry name" value="PRK00364.1-1"/>
    <property type="match status" value="1"/>
</dbReference>
<feature type="region of interest" description="Disordered" evidence="5">
    <location>
        <begin position="16"/>
        <end position="54"/>
    </location>
</feature>
<evidence type="ECO:0000256" key="5">
    <source>
        <dbReference type="SAM" id="MobiDB-lite"/>
    </source>
</evidence>
<comment type="subunit">
    <text evidence="3">Heptamer of 7 subunits arranged in a ring. Interacts with the chaperonin GroEL.</text>
</comment>
<evidence type="ECO:0000256" key="1">
    <source>
        <dbReference type="ARBA" id="ARBA00006975"/>
    </source>
</evidence>
<dbReference type="CDD" id="cd00320">
    <property type="entry name" value="cpn10"/>
    <property type="match status" value="1"/>
</dbReference>
<dbReference type="InterPro" id="IPR020818">
    <property type="entry name" value="Chaperonin_GroES"/>
</dbReference>
<dbReference type="SMART" id="SM00883">
    <property type="entry name" value="Cpn10"/>
    <property type="match status" value="1"/>
</dbReference>
<dbReference type="InterPro" id="IPR018369">
    <property type="entry name" value="Chaprnonin_Cpn10_CS"/>
</dbReference>
<dbReference type="GO" id="GO:0051082">
    <property type="term" value="F:unfolded protein binding"/>
    <property type="evidence" value="ECO:0007669"/>
    <property type="project" value="TreeGrafter"/>
</dbReference>
<proteinExistence type="inferred from homology"/>
<dbReference type="AlphaFoldDB" id="D4DYA8"/>
<keyword evidence="3" id="KW-0963">Cytoplasm</keyword>
<dbReference type="GO" id="GO:0005737">
    <property type="term" value="C:cytoplasm"/>
    <property type="evidence" value="ECO:0007669"/>
    <property type="project" value="UniProtKB-SubCell"/>
</dbReference>
<gene>
    <name evidence="3 6" type="primary">groS</name>
    <name evidence="3" type="synonym">groES</name>
    <name evidence="6" type="ORF">HMPREF0758_0891</name>
</gene>
<sequence length="152" mass="16163">MAGGRVPSDIKAKNFYSAPLKGDGMPPFQTHEAGKYDNPVNNPKSDTDLLTGERSMSIRPLHDRVIVKRKEVESKSAGGIVLTGSAAGKSTRGEVVAVGKGRVLESGNVQPLDVKVGDIVIFNDGYGVKAEKIDNEEVLIMSESDILAIVEA</sequence>
<evidence type="ECO:0000313" key="6">
    <source>
        <dbReference type="EMBL" id="EFE97600.1"/>
    </source>
</evidence>
<comment type="function">
    <text evidence="3 4">Together with the chaperonin GroEL, plays an essential role in assisting protein folding. The GroEL-GroES system forms a nano-cage that allows encapsulation of the non-native substrate proteins and provides a physical environment optimized to promote and accelerate protein folding. GroES binds to the apical surface of the GroEL ring, thereby capping the opening of the GroEL channel.</text>
</comment>
<evidence type="ECO:0000256" key="2">
    <source>
        <dbReference type="ARBA" id="ARBA00023186"/>
    </source>
</evidence>
<dbReference type="Proteomes" id="UP000005723">
    <property type="component" value="Unassembled WGS sequence"/>
</dbReference>
<dbReference type="PROSITE" id="PS00681">
    <property type="entry name" value="CHAPERONINS_CPN10"/>
    <property type="match status" value="1"/>
</dbReference>
<keyword evidence="7" id="KW-1185">Reference proteome</keyword>
<name>D4DYA8_SEROD</name>
<dbReference type="SUPFAM" id="SSF50129">
    <property type="entry name" value="GroES-like"/>
    <property type="match status" value="1"/>
</dbReference>
<dbReference type="InterPro" id="IPR011032">
    <property type="entry name" value="GroES-like_sf"/>
</dbReference>
<dbReference type="PANTHER" id="PTHR10772">
    <property type="entry name" value="10 KDA HEAT SHOCK PROTEIN"/>
    <property type="match status" value="1"/>
</dbReference>
<accession>D4DYA8</accession>
<dbReference type="Gene3D" id="2.30.33.40">
    <property type="entry name" value="GroES chaperonin"/>
    <property type="match status" value="1"/>
</dbReference>
<reference evidence="6 7" key="1">
    <citation type="submission" date="2010-01" db="EMBL/GenBank/DDBJ databases">
        <authorList>
            <person name="Muzny D."/>
            <person name="Qin X."/>
            <person name="Deng J."/>
            <person name="Jiang H."/>
            <person name="Liu Y."/>
            <person name="Qu J."/>
            <person name="Song X.-Z."/>
            <person name="Zhang L."/>
            <person name="Thornton R."/>
            <person name="Coyle M."/>
            <person name="Francisco L."/>
            <person name="Jackson L."/>
            <person name="Javaid M."/>
            <person name="Korchina V."/>
            <person name="Kovar C."/>
            <person name="Mata R."/>
            <person name="Mathew T."/>
            <person name="Ngo R."/>
            <person name="Nguyen L."/>
            <person name="Nguyen N."/>
            <person name="Okwuonu G."/>
            <person name="Ongeri F."/>
            <person name="Pham C."/>
            <person name="Simmons D."/>
            <person name="Wilczek-Boney K."/>
            <person name="Hale W."/>
            <person name="Jakkamsetti A."/>
            <person name="Pham P."/>
            <person name="Ruth R."/>
            <person name="San Lucas F."/>
            <person name="Warren J."/>
            <person name="Zhang J."/>
            <person name="Zhao Z."/>
            <person name="Zhou C."/>
            <person name="Zhu D."/>
            <person name="Lee S."/>
            <person name="Bess C."/>
            <person name="Blankenburg K."/>
            <person name="Forbes L."/>
            <person name="Fu Q."/>
            <person name="Gubbala S."/>
            <person name="Hirani K."/>
            <person name="Jayaseelan J.C."/>
            <person name="Lara F."/>
            <person name="Munidasa M."/>
            <person name="Palculict T."/>
            <person name="Patil S."/>
            <person name="Pu L.-L."/>
            <person name="Saada N."/>
            <person name="Tang L."/>
            <person name="Weissenberger G."/>
            <person name="Zhu Y."/>
            <person name="Hemphill L."/>
            <person name="Shang Y."/>
            <person name="Youmans B."/>
            <person name="Ayvaz T."/>
            <person name="Ross M."/>
            <person name="Santibanez J."/>
            <person name="Aqrawi P."/>
            <person name="Gross S."/>
            <person name="Joshi V."/>
            <person name="Fowler G."/>
            <person name="Nazareth L."/>
            <person name="Reid J."/>
            <person name="Worley K."/>
            <person name="Petrosino J."/>
            <person name="Highlander S."/>
            <person name="Gibbs R."/>
        </authorList>
    </citation>
    <scope>NUCLEOTIDE SEQUENCE [LARGE SCALE GENOMIC DNA]</scope>
    <source>
        <strain evidence="6 7">DSM 4582</strain>
    </source>
</reference>
<dbReference type="HOGENOM" id="CLU_1721086_0_0_6"/>
<keyword evidence="2 3" id="KW-0143">Chaperone</keyword>
<dbReference type="HAMAP" id="MF_00580">
    <property type="entry name" value="CH10"/>
    <property type="match status" value="1"/>
</dbReference>
<dbReference type="GO" id="GO:0046872">
    <property type="term" value="F:metal ion binding"/>
    <property type="evidence" value="ECO:0007669"/>
    <property type="project" value="TreeGrafter"/>
</dbReference>
<comment type="caution">
    <text evidence="6">The sequence shown here is derived from an EMBL/GenBank/DDBJ whole genome shotgun (WGS) entry which is preliminary data.</text>
</comment>
<dbReference type="Pfam" id="PF00166">
    <property type="entry name" value="Cpn10"/>
    <property type="match status" value="1"/>
</dbReference>
<dbReference type="FunFam" id="2.30.33.40:FF:000001">
    <property type="entry name" value="10 kDa chaperonin"/>
    <property type="match status" value="1"/>
</dbReference>
<dbReference type="GO" id="GO:0044183">
    <property type="term" value="F:protein folding chaperone"/>
    <property type="evidence" value="ECO:0007669"/>
    <property type="project" value="InterPro"/>
</dbReference>
<comment type="subcellular location">
    <subcellularLocation>
        <location evidence="3">Cytoplasm</location>
    </subcellularLocation>
</comment>
<protein>
    <recommendedName>
        <fullName evidence="3">Co-chaperonin GroES</fullName>
    </recommendedName>
    <alternativeName>
        <fullName evidence="3">10 kDa chaperonin</fullName>
    </alternativeName>
    <alternativeName>
        <fullName evidence="3">Chaperonin-10</fullName>
        <shortName evidence="3">Cpn10</shortName>
    </alternativeName>
</protein>
<dbReference type="PRINTS" id="PR00297">
    <property type="entry name" value="CHAPERONIN10"/>
</dbReference>
<evidence type="ECO:0000256" key="3">
    <source>
        <dbReference type="HAMAP-Rule" id="MF_00580"/>
    </source>
</evidence>